<gene>
    <name evidence="1" type="ORF">MSAN_00760700</name>
</gene>
<dbReference type="AlphaFoldDB" id="A0A8H6Z5A9"/>
<sequence length="132" mass="15149">MKVRFPPPHHVMYCQAGDHYGHSFGVTDEYPRWGQPLQNSDSTSHIHSNKQHMWAAYSCSASLESHNEVGGNKSYFYFGLSFRDIFAMCGKARMIMVFEVSDAILVIPEIPGELLHPWHMPRIPEDNYKIPP</sequence>
<reference evidence="1" key="1">
    <citation type="submission" date="2020-05" db="EMBL/GenBank/DDBJ databases">
        <title>Mycena genomes resolve the evolution of fungal bioluminescence.</title>
        <authorList>
            <person name="Tsai I.J."/>
        </authorList>
    </citation>
    <scope>NUCLEOTIDE SEQUENCE</scope>
    <source>
        <strain evidence="1">160909Yilan</strain>
    </source>
</reference>
<protein>
    <submittedName>
        <fullName evidence="1">Uncharacterized protein</fullName>
    </submittedName>
</protein>
<name>A0A8H6Z5A9_9AGAR</name>
<evidence type="ECO:0000313" key="1">
    <source>
        <dbReference type="EMBL" id="KAF7371249.1"/>
    </source>
</evidence>
<dbReference type="EMBL" id="JACAZH010000004">
    <property type="protein sequence ID" value="KAF7371249.1"/>
    <property type="molecule type" value="Genomic_DNA"/>
</dbReference>
<dbReference type="Proteomes" id="UP000623467">
    <property type="component" value="Unassembled WGS sequence"/>
</dbReference>
<comment type="caution">
    <text evidence="1">The sequence shown here is derived from an EMBL/GenBank/DDBJ whole genome shotgun (WGS) entry which is preliminary data.</text>
</comment>
<proteinExistence type="predicted"/>
<accession>A0A8H6Z5A9</accession>
<keyword evidence="2" id="KW-1185">Reference proteome</keyword>
<organism evidence="1 2">
    <name type="scientific">Mycena sanguinolenta</name>
    <dbReference type="NCBI Taxonomy" id="230812"/>
    <lineage>
        <taxon>Eukaryota</taxon>
        <taxon>Fungi</taxon>
        <taxon>Dikarya</taxon>
        <taxon>Basidiomycota</taxon>
        <taxon>Agaricomycotina</taxon>
        <taxon>Agaricomycetes</taxon>
        <taxon>Agaricomycetidae</taxon>
        <taxon>Agaricales</taxon>
        <taxon>Marasmiineae</taxon>
        <taxon>Mycenaceae</taxon>
        <taxon>Mycena</taxon>
    </lineage>
</organism>
<evidence type="ECO:0000313" key="2">
    <source>
        <dbReference type="Proteomes" id="UP000623467"/>
    </source>
</evidence>